<dbReference type="EMBL" id="JARXRO010000014">
    <property type="protein sequence ID" value="MDH5833596.1"/>
    <property type="molecule type" value="Genomic_DNA"/>
</dbReference>
<evidence type="ECO:0000313" key="2">
    <source>
        <dbReference type="EMBL" id="MDH5833596.1"/>
    </source>
</evidence>
<protein>
    <submittedName>
        <fullName evidence="2">Uncharacterized protein</fullName>
    </submittedName>
</protein>
<comment type="caution">
    <text evidence="2">The sequence shown here is derived from an EMBL/GenBank/DDBJ whole genome shotgun (WGS) entry which is preliminary data.</text>
</comment>
<sequence length="146" mass="16001">MKRIFFWTIFAVAALSALPVATAFAQSGQCGGNLIAHRPITMPNGTRIGELQLYYNPSNGRNCARTVKGGPAWGVPSITAVSLARCRNRSDRECGIDLRFDVQPYYRHFAGPVRVPARNSCIRAAGYIDFRGGRHWANTIYGHCGG</sequence>
<dbReference type="Proteomes" id="UP001156873">
    <property type="component" value="Unassembled WGS sequence"/>
</dbReference>
<feature type="signal peptide" evidence="1">
    <location>
        <begin position="1"/>
        <end position="25"/>
    </location>
</feature>
<organism evidence="2 3">
    <name type="scientific">Luteimonas kalidii</name>
    <dbReference type="NCBI Taxonomy" id="3042025"/>
    <lineage>
        <taxon>Bacteria</taxon>
        <taxon>Pseudomonadati</taxon>
        <taxon>Pseudomonadota</taxon>
        <taxon>Gammaproteobacteria</taxon>
        <taxon>Lysobacterales</taxon>
        <taxon>Lysobacteraceae</taxon>
        <taxon>Luteimonas</taxon>
    </lineage>
</organism>
<evidence type="ECO:0000256" key="1">
    <source>
        <dbReference type="SAM" id="SignalP"/>
    </source>
</evidence>
<accession>A0ABT6JTW8</accession>
<evidence type="ECO:0000313" key="3">
    <source>
        <dbReference type="Proteomes" id="UP001156873"/>
    </source>
</evidence>
<feature type="chain" id="PRO_5046312495" evidence="1">
    <location>
        <begin position="26"/>
        <end position="146"/>
    </location>
</feature>
<name>A0ABT6JTW8_9GAMM</name>
<gene>
    <name evidence="2" type="ORF">QFW81_06620</name>
</gene>
<keyword evidence="3" id="KW-1185">Reference proteome</keyword>
<keyword evidence="1" id="KW-0732">Signal</keyword>
<reference evidence="2 3" key="1">
    <citation type="submission" date="2023-04" db="EMBL/GenBank/DDBJ databases">
        <title>Luteimonas sp. M1R5S59.</title>
        <authorList>
            <person name="Sun J.-Q."/>
        </authorList>
    </citation>
    <scope>NUCLEOTIDE SEQUENCE [LARGE SCALE GENOMIC DNA]</scope>
    <source>
        <strain evidence="2 3">M1R5S59</strain>
    </source>
</reference>
<proteinExistence type="predicted"/>
<dbReference type="RefSeq" id="WP_280577879.1">
    <property type="nucleotide sequence ID" value="NZ_JARXRO010000014.1"/>
</dbReference>